<dbReference type="InterPro" id="IPR049215">
    <property type="entry name" value="DUF6809"/>
</dbReference>
<evidence type="ECO:0000313" key="1">
    <source>
        <dbReference type="EMBL" id="TDP58478.1"/>
    </source>
</evidence>
<protein>
    <submittedName>
        <fullName evidence="1">Uncharacterized protein</fullName>
    </submittedName>
</protein>
<dbReference type="Pfam" id="PF20648">
    <property type="entry name" value="DUF6809"/>
    <property type="match status" value="1"/>
</dbReference>
<comment type="caution">
    <text evidence="1">The sequence shown here is derived from an EMBL/GenBank/DDBJ whole genome shotgun (WGS) entry which is preliminary data.</text>
</comment>
<dbReference type="AlphaFoldDB" id="A0A4R6Q7I5"/>
<organism evidence="1 2">
    <name type="scientific">Aminicella lysinilytica</name>
    <dbReference type="NCBI Taxonomy" id="433323"/>
    <lineage>
        <taxon>Bacteria</taxon>
        <taxon>Bacillati</taxon>
        <taxon>Bacillota</taxon>
        <taxon>Clostridia</taxon>
        <taxon>Peptostreptococcales</taxon>
        <taxon>Anaerovoracaceae</taxon>
        <taxon>Aminicella</taxon>
    </lineage>
</organism>
<evidence type="ECO:0000313" key="2">
    <source>
        <dbReference type="Proteomes" id="UP000295500"/>
    </source>
</evidence>
<dbReference type="RefSeq" id="WP_133527987.1">
    <property type="nucleotide sequence ID" value="NZ_SNXO01000007.1"/>
</dbReference>
<dbReference type="Proteomes" id="UP000295500">
    <property type="component" value="Unassembled WGS sequence"/>
</dbReference>
<gene>
    <name evidence="1" type="ORF">EV211_10777</name>
</gene>
<keyword evidence="2" id="KW-1185">Reference proteome</keyword>
<reference evidence="1 2" key="1">
    <citation type="submission" date="2019-03" db="EMBL/GenBank/DDBJ databases">
        <title>Genomic Encyclopedia of Type Strains, Phase IV (KMG-IV): sequencing the most valuable type-strain genomes for metagenomic binning, comparative biology and taxonomic classification.</title>
        <authorList>
            <person name="Goeker M."/>
        </authorList>
    </citation>
    <scope>NUCLEOTIDE SEQUENCE [LARGE SCALE GENOMIC DNA]</scope>
    <source>
        <strain evidence="1 2">DSM 28287</strain>
    </source>
</reference>
<sequence>MQKEKILKDLYRGRISPTSAPIQHDSDYHNSLTEVCRLEEKLNQLLDEQGKKLLQDFMTAQSKLGYANAEEQFICGFRLGARMILEIFEKDDEQLKPIIG</sequence>
<dbReference type="OrthoDB" id="2084615at2"/>
<proteinExistence type="predicted"/>
<dbReference type="EMBL" id="SNXO01000007">
    <property type="protein sequence ID" value="TDP58478.1"/>
    <property type="molecule type" value="Genomic_DNA"/>
</dbReference>
<name>A0A4R6Q7I5_9FIRM</name>
<accession>A0A4R6Q7I5</accession>